<accession>A0A8S5PRZ1</accession>
<protein>
    <submittedName>
        <fullName evidence="1">Uncharacterized protein</fullName>
    </submittedName>
</protein>
<reference evidence="1" key="1">
    <citation type="journal article" date="2021" name="Proc. Natl. Acad. Sci. U.S.A.">
        <title>A Catalog of Tens of Thousands of Viruses from Human Metagenomes Reveals Hidden Associations with Chronic Diseases.</title>
        <authorList>
            <person name="Tisza M.J."/>
            <person name="Buck C.B."/>
        </authorList>
    </citation>
    <scope>NUCLEOTIDE SEQUENCE</scope>
    <source>
        <strain evidence="1">CtkJH11</strain>
    </source>
</reference>
<sequence>MEKVKFGTEKFELTVDGVDSFAKEMLTLSFIPAGKNLKEIEDLLLDPQNTKRIEVLNEWDETEQVLAGYEELKILKITKDQELEYLSEEGARRDVITAVLKEKSLKESVTNLEKGQQTQDGAIAELAEIVGTMAEGGMA</sequence>
<proteinExistence type="predicted"/>
<evidence type="ECO:0000313" key="1">
    <source>
        <dbReference type="EMBL" id="DAE09261.1"/>
    </source>
</evidence>
<name>A0A8S5PRZ1_9CAUD</name>
<organism evidence="1">
    <name type="scientific">Siphoviridae sp. ctkJH11</name>
    <dbReference type="NCBI Taxonomy" id="2825641"/>
    <lineage>
        <taxon>Viruses</taxon>
        <taxon>Duplodnaviria</taxon>
        <taxon>Heunggongvirae</taxon>
        <taxon>Uroviricota</taxon>
        <taxon>Caudoviricetes</taxon>
    </lineage>
</organism>
<dbReference type="EMBL" id="BK015484">
    <property type="protein sequence ID" value="DAE09261.1"/>
    <property type="molecule type" value="Genomic_DNA"/>
</dbReference>